<protein>
    <submittedName>
        <fullName evidence="1">Class I SAM-dependent methyltransferase</fullName>
    </submittedName>
</protein>
<dbReference type="GO" id="GO:0032259">
    <property type="term" value="P:methylation"/>
    <property type="evidence" value="ECO:0007669"/>
    <property type="project" value="UniProtKB-KW"/>
</dbReference>
<reference evidence="1 2" key="1">
    <citation type="journal article" date="2018" name="J. Microbiol.">
        <title>Aestuariibaculum marinum sp. nov., a marine bacterium isolated from seawater in South Korea.</title>
        <authorList>
            <person name="Choi J."/>
            <person name="Lee D."/>
            <person name="Jang J.H."/>
            <person name="Cha S."/>
            <person name="Seo T."/>
        </authorList>
    </citation>
    <scope>NUCLEOTIDE SEQUENCE [LARGE SCALE GENOMIC DNA]</scope>
    <source>
        <strain evidence="1 2">IP7</strain>
    </source>
</reference>
<dbReference type="RefSeq" id="WP_188222647.1">
    <property type="nucleotide sequence ID" value="NZ_JACVXD010000002.1"/>
</dbReference>
<dbReference type="InterPro" id="IPR029063">
    <property type="entry name" value="SAM-dependent_MTases_sf"/>
</dbReference>
<evidence type="ECO:0000313" key="2">
    <source>
        <dbReference type="Proteomes" id="UP000621516"/>
    </source>
</evidence>
<dbReference type="Gene3D" id="3.40.50.150">
    <property type="entry name" value="Vaccinia Virus protein VP39"/>
    <property type="match status" value="1"/>
</dbReference>
<sequence>MVKENETKVYLKVKDHSVTGEEFSLVQNSEYGFLETVPQPSLEKLPDYYKSEDYISHTDAKRNAFEKVYHLVRSYALNKKLQLINSFQSESKTILDVGCGTGDFLQTAQNNGWTIFGVEPNKEARGVANQKTNDSVFDIDQLLKFEPHSFDVITLWHVLEHLPNLEEQVSVFKTLLKPNGTLVIAVPNFKSYDAKYYKSFWAAFDVPRHLWHFDANSISKLFATVAMEVEKINPMLFDAFYVSLLSEKYKSGKMNFIKGFFVGLQSNIKALTTKEASSLIYILKNAKK</sequence>
<dbReference type="Pfam" id="PF13489">
    <property type="entry name" value="Methyltransf_23"/>
    <property type="match status" value="1"/>
</dbReference>
<evidence type="ECO:0000313" key="1">
    <source>
        <dbReference type="EMBL" id="MBD0823335.1"/>
    </source>
</evidence>
<gene>
    <name evidence="1" type="ORF">ICJ85_04820</name>
</gene>
<keyword evidence="2" id="KW-1185">Reference proteome</keyword>
<dbReference type="PANTHER" id="PTHR43861">
    <property type="entry name" value="TRANS-ACONITATE 2-METHYLTRANSFERASE-RELATED"/>
    <property type="match status" value="1"/>
</dbReference>
<dbReference type="EMBL" id="JACVXD010000002">
    <property type="protein sequence ID" value="MBD0823335.1"/>
    <property type="molecule type" value="Genomic_DNA"/>
</dbReference>
<organism evidence="1 2">
    <name type="scientific">Aestuariibaculum marinum</name>
    <dbReference type="NCBI Taxonomy" id="2683592"/>
    <lineage>
        <taxon>Bacteria</taxon>
        <taxon>Pseudomonadati</taxon>
        <taxon>Bacteroidota</taxon>
        <taxon>Flavobacteriia</taxon>
        <taxon>Flavobacteriales</taxon>
        <taxon>Flavobacteriaceae</taxon>
    </lineage>
</organism>
<comment type="caution">
    <text evidence="1">The sequence shown here is derived from an EMBL/GenBank/DDBJ whole genome shotgun (WGS) entry which is preliminary data.</text>
</comment>
<keyword evidence="1" id="KW-0808">Transferase</keyword>
<proteinExistence type="predicted"/>
<keyword evidence="1" id="KW-0489">Methyltransferase</keyword>
<dbReference type="AlphaFoldDB" id="A0A8J6PYH9"/>
<dbReference type="SUPFAM" id="SSF53335">
    <property type="entry name" value="S-adenosyl-L-methionine-dependent methyltransferases"/>
    <property type="match status" value="1"/>
</dbReference>
<dbReference type="Proteomes" id="UP000621516">
    <property type="component" value="Unassembled WGS sequence"/>
</dbReference>
<name>A0A8J6PYH9_9FLAO</name>
<accession>A0A8J6PYH9</accession>
<dbReference type="GO" id="GO:0008168">
    <property type="term" value="F:methyltransferase activity"/>
    <property type="evidence" value="ECO:0007669"/>
    <property type="project" value="UniProtKB-KW"/>
</dbReference>
<dbReference type="CDD" id="cd02440">
    <property type="entry name" value="AdoMet_MTases"/>
    <property type="match status" value="1"/>
</dbReference>